<dbReference type="CDD" id="cd06261">
    <property type="entry name" value="TM_PBP2"/>
    <property type="match status" value="1"/>
</dbReference>
<feature type="transmembrane region" description="Helical" evidence="7">
    <location>
        <begin position="73"/>
        <end position="95"/>
    </location>
</feature>
<protein>
    <submittedName>
        <fullName evidence="9">ABC transporter permease subunit</fullName>
    </submittedName>
</protein>
<gene>
    <name evidence="9" type="ORF">GNE07_09530</name>
</gene>
<reference evidence="9 10" key="1">
    <citation type="submission" date="2019-09" db="EMBL/GenBank/DDBJ databases">
        <title>Draft genome sequencing of Hungatella hathewayi 123Y-2.</title>
        <authorList>
            <person name="Lv Q."/>
            <person name="Li S."/>
        </authorList>
    </citation>
    <scope>NUCLEOTIDE SEQUENCE [LARGE SCALE GENOMIC DNA]</scope>
    <source>
        <strain evidence="9 10">123Y-2</strain>
    </source>
</reference>
<organism evidence="9 10">
    <name type="scientific">Hungatella hathewayi</name>
    <dbReference type="NCBI Taxonomy" id="154046"/>
    <lineage>
        <taxon>Bacteria</taxon>
        <taxon>Bacillati</taxon>
        <taxon>Bacillota</taxon>
        <taxon>Clostridia</taxon>
        <taxon>Lachnospirales</taxon>
        <taxon>Lachnospiraceae</taxon>
        <taxon>Hungatella</taxon>
    </lineage>
</organism>
<feature type="transmembrane region" description="Helical" evidence="7">
    <location>
        <begin position="141"/>
        <end position="160"/>
    </location>
</feature>
<keyword evidence="4 7" id="KW-0812">Transmembrane</keyword>
<evidence type="ECO:0000313" key="10">
    <source>
        <dbReference type="Proteomes" id="UP000434223"/>
    </source>
</evidence>
<feature type="transmembrane region" description="Helical" evidence="7">
    <location>
        <begin position="238"/>
        <end position="257"/>
    </location>
</feature>
<keyword evidence="3" id="KW-1003">Cell membrane</keyword>
<dbReference type="AlphaFoldDB" id="A0AAW9WD99"/>
<evidence type="ECO:0000313" key="9">
    <source>
        <dbReference type="EMBL" id="MUB63300.1"/>
    </source>
</evidence>
<dbReference type="SUPFAM" id="SSF161098">
    <property type="entry name" value="MetI-like"/>
    <property type="match status" value="1"/>
</dbReference>
<evidence type="ECO:0000256" key="7">
    <source>
        <dbReference type="RuleBase" id="RU363032"/>
    </source>
</evidence>
<feature type="transmembrane region" description="Helical" evidence="7">
    <location>
        <begin position="7"/>
        <end position="29"/>
    </location>
</feature>
<dbReference type="Proteomes" id="UP000434223">
    <property type="component" value="Unassembled WGS sequence"/>
</dbReference>
<keyword evidence="2 7" id="KW-0813">Transport</keyword>
<keyword evidence="5 7" id="KW-1133">Transmembrane helix</keyword>
<sequence>MKSKYKWLINGILCLMTLVWIAPVVFVLLNTLKGKQEYNLGSLWDLPKGSQLFENFKYIIDSKVIFDGMASSFLYAVLGAGGALIMAILAAYAIAHLRIKHPMFWFLFIYSGTIFPFQIYLIPIYKAYSRVGLYDTRTGMILFYMAICIPFCMFVLRNFFMGIDKEISESARVDGASKLQVLTRIFVPMAKAPIAILFMSQFNWSWNDLMFGLTFTKTQGIRTVMATVSLMDRGNVPVLFLTCLVASLPTIILFILLQKNFDSGFVYTTK</sequence>
<dbReference type="Gene3D" id="1.10.3720.10">
    <property type="entry name" value="MetI-like"/>
    <property type="match status" value="1"/>
</dbReference>
<evidence type="ECO:0000259" key="8">
    <source>
        <dbReference type="PROSITE" id="PS50928"/>
    </source>
</evidence>
<dbReference type="PANTHER" id="PTHR43744">
    <property type="entry name" value="ABC TRANSPORTER PERMEASE PROTEIN MG189-RELATED-RELATED"/>
    <property type="match status" value="1"/>
</dbReference>
<dbReference type="InterPro" id="IPR035906">
    <property type="entry name" value="MetI-like_sf"/>
</dbReference>
<dbReference type="RefSeq" id="WP_055651763.1">
    <property type="nucleotide sequence ID" value="NZ_CZAZ01000035.1"/>
</dbReference>
<evidence type="ECO:0000256" key="6">
    <source>
        <dbReference type="ARBA" id="ARBA00023136"/>
    </source>
</evidence>
<feature type="transmembrane region" description="Helical" evidence="7">
    <location>
        <begin position="102"/>
        <end position="121"/>
    </location>
</feature>
<evidence type="ECO:0000256" key="5">
    <source>
        <dbReference type="ARBA" id="ARBA00022989"/>
    </source>
</evidence>
<accession>A0AAW9WD99</accession>
<comment type="caution">
    <text evidence="9">The sequence shown here is derived from an EMBL/GenBank/DDBJ whole genome shotgun (WGS) entry which is preliminary data.</text>
</comment>
<feature type="domain" description="ABC transmembrane type-1" evidence="8">
    <location>
        <begin position="69"/>
        <end position="257"/>
    </location>
</feature>
<dbReference type="Pfam" id="PF00528">
    <property type="entry name" value="BPD_transp_1"/>
    <property type="match status" value="1"/>
</dbReference>
<dbReference type="GO" id="GO:0055085">
    <property type="term" value="P:transmembrane transport"/>
    <property type="evidence" value="ECO:0007669"/>
    <property type="project" value="InterPro"/>
</dbReference>
<evidence type="ECO:0000256" key="4">
    <source>
        <dbReference type="ARBA" id="ARBA00022692"/>
    </source>
</evidence>
<evidence type="ECO:0000256" key="3">
    <source>
        <dbReference type="ARBA" id="ARBA00022475"/>
    </source>
</evidence>
<comment type="subcellular location">
    <subcellularLocation>
        <location evidence="1 7">Cell membrane</location>
        <topology evidence="1 7">Multi-pass membrane protein</topology>
    </subcellularLocation>
</comment>
<dbReference type="PROSITE" id="PS50928">
    <property type="entry name" value="ABC_TM1"/>
    <property type="match status" value="1"/>
</dbReference>
<dbReference type="InterPro" id="IPR000515">
    <property type="entry name" value="MetI-like"/>
</dbReference>
<proteinExistence type="inferred from homology"/>
<comment type="similarity">
    <text evidence="7">Belongs to the binding-protein-dependent transport system permease family.</text>
</comment>
<evidence type="ECO:0000256" key="2">
    <source>
        <dbReference type="ARBA" id="ARBA00022448"/>
    </source>
</evidence>
<evidence type="ECO:0000256" key="1">
    <source>
        <dbReference type="ARBA" id="ARBA00004651"/>
    </source>
</evidence>
<keyword evidence="6 7" id="KW-0472">Membrane</keyword>
<dbReference type="GO" id="GO:0005886">
    <property type="term" value="C:plasma membrane"/>
    <property type="evidence" value="ECO:0007669"/>
    <property type="project" value="UniProtKB-SubCell"/>
</dbReference>
<dbReference type="PANTHER" id="PTHR43744:SF12">
    <property type="entry name" value="ABC TRANSPORTER PERMEASE PROTEIN MG189-RELATED"/>
    <property type="match status" value="1"/>
</dbReference>
<dbReference type="EMBL" id="WNME01000005">
    <property type="protein sequence ID" value="MUB63300.1"/>
    <property type="molecule type" value="Genomic_DNA"/>
</dbReference>
<feature type="transmembrane region" description="Helical" evidence="7">
    <location>
        <begin position="181"/>
        <end position="202"/>
    </location>
</feature>
<name>A0AAW9WD99_9FIRM</name>